<reference evidence="1" key="1">
    <citation type="submission" date="2021-02" db="EMBL/GenBank/DDBJ databases">
        <authorList>
            <person name="Nowell W R."/>
        </authorList>
    </citation>
    <scope>NUCLEOTIDE SEQUENCE</scope>
</reference>
<dbReference type="EMBL" id="CAJNOK010007199">
    <property type="protein sequence ID" value="CAF1027433.1"/>
    <property type="molecule type" value="Genomic_DNA"/>
</dbReference>
<evidence type="ECO:0000313" key="2">
    <source>
        <dbReference type="EMBL" id="CAF3795840.1"/>
    </source>
</evidence>
<protein>
    <submittedName>
        <fullName evidence="1">Uncharacterized protein</fullName>
    </submittedName>
</protein>
<organism evidence="1 3">
    <name type="scientific">Didymodactylos carnosus</name>
    <dbReference type="NCBI Taxonomy" id="1234261"/>
    <lineage>
        <taxon>Eukaryota</taxon>
        <taxon>Metazoa</taxon>
        <taxon>Spiralia</taxon>
        <taxon>Gnathifera</taxon>
        <taxon>Rotifera</taxon>
        <taxon>Eurotatoria</taxon>
        <taxon>Bdelloidea</taxon>
        <taxon>Philodinida</taxon>
        <taxon>Philodinidae</taxon>
        <taxon>Didymodactylos</taxon>
    </lineage>
</organism>
<accession>A0A8S2E0Q4</accession>
<dbReference type="AlphaFoldDB" id="A0A8S2E0Q4"/>
<evidence type="ECO:0000313" key="3">
    <source>
        <dbReference type="Proteomes" id="UP000677228"/>
    </source>
</evidence>
<name>A0A8S2E0Q4_9BILA</name>
<dbReference type="Proteomes" id="UP000682733">
    <property type="component" value="Unassembled WGS sequence"/>
</dbReference>
<dbReference type="EMBL" id="CAJOBA010007211">
    <property type="protein sequence ID" value="CAF3795840.1"/>
    <property type="molecule type" value="Genomic_DNA"/>
</dbReference>
<gene>
    <name evidence="1" type="ORF">OVA965_LOCUS15814</name>
    <name evidence="2" type="ORF">TMI583_LOCUS15824</name>
</gene>
<proteinExistence type="predicted"/>
<sequence length="219" mass="25215">MKQMCEELNPVEAHNDEETEIMELDNESSNGSTEFEMRTSVQPYHQLLSVQTDNVCEIPVNCTISSHHMCCVCKIEVSGVLMTVSEEDRLYSFFTKNVFVPSGARCCPQHMINRRLTREAIDRLRPHYIRRISLSCGDILGLFAKVTIMMNNEKRFNFDDMVNLTNEDHYNLTGLSKEQLDHLMTMLSTLNLRNSPYRSRRTAVACLLAKMRLGISNRV</sequence>
<comment type="caution">
    <text evidence="1">The sequence shown here is derived from an EMBL/GenBank/DDBJ whole genome shotgun (WGS) entry which is preliminary data.</text>
</comment>
<evidence type="ECO:0000313" key="1">
    <source>
        <dbReference type="EMBL" id="CAF1027433.1"/>
    </source>
</evidence>
<dbReference type="Proteomes" id="UP000677228">
    <property type="component" value="Unassembled WGS sequence"/>
</dbReference>